<sequence>MRRWSGAGEGEVVRVQVSQPYRTTEQNNGSVFLVCKRISKMKVRYFHNLPYCAQAKQERNESSGFITVLQDVHPVCTPVQTSSDIVKVLYSYRLGGHPFPLSPLTLKFAKIIRNQSSKLKCMKGRTEYRTILDSGNVHTNTSL</sequence>
<name>A0ABQ8T2H2_PERAM</name>
<dbReference type="EMBL" id="JAJSOF020000017">
    <property type="protein sequence ID" value="KAJ4440137.1"/>
    <property type="molecule type" value="Genomic_DNA"/>
</dbReference>
<evidence type="ECO:0000313" key="1">
    <source>
        <dbReference type="EMBL" id="KAJ4440137.1"/>
    </source>
</evidence>
<evidence type="ECO:0000313" key="2">
    <source>
        <dbReference type="Proteomes" id="UP001148838"/>
    </source>
</evidence>
<reference evidence="1 2" key="1">
    <citation type="journal article" date="2022" name="Allergy">
        <title>Genome assembly and annotation of Periplaneta americana reveal a comprehensive cockroach allergen profile.</title>
        <authorList>
            <person name="Wang L."/>
            <person name="Xiong Q."/>
            <person name="Saelim N."/>
            <person name="Wang L."/>
            <person name="Nong W."/>
            <person name="Wan A.T."/>
            <person name="Shi M."/>
            <person name="Liu X."/>
            <person name="Cao Q."/>
            <person name="Hui J.H.L."/>
            <person name="Sookrung N."/>
            <person name="Leung T.F."/>
            <person name="Tungtrongchitr A."/>
            <person name="Tsui S.K.W."/>
        </authorList>
    </citation>
    <scope>NUCLEOTIDE SEQUENCE [LARGE SCALE GENOMIC DNA]</scope>
    <source>
        <strain evidence="1">PWHHKU_190912</strain>
    </source>
</reference>
<organism evidence="1 2">
    <name type="scientific">Periplaneta americana</name>
    <name type="common">American cockroach</name>
    <name type="synonym">Blatta americana</name>
    <dbReference type="NCBI Taxonomy" id="6978"/>
    <lineage>
        <taxon>Eukaryota</taxon>
        <taxon>Metazoa</taxon>
        <taxon>Ecdysozoa</taxon>
        <taxon>Arthropoda</taxon>
        <taxon>Hexapoda</taxon>
        <taxon>Insecta</taxon>
        <taxon>Pterygota</taxon>
        <taxon>Neoptera</taxon>
        <taxon>Polyneoptera</taxon>
        <taxon>Dictyoptera</taxon>
        <taxon>Blattodea</taxon>
        <taxon>Blattoidea</taxon>
        <taxon>Blattidae</taxon>
        <taxon>Blattinae</taxon>
        <taxon>Periplaneta</taxon>
    </lineage>
</organism>
<accession>A0ABQ8T2H2</accession>
<keyword evidence="2" id="KW-1185">Reference proteome</keyword>
<comment type="caution">
    <text evidence="1">The sequence shown here is derived from an EMBL/GenBank/DDBJ whole genome shotgun (WGS) entry which is preliminary data.</text>
</comment>
<protein>
    <submittedName>
        <fullName evidence="1">Uncharacterized protein</fullName>
    </submittedName>
</protein>
<gene>
    <name evidence="1" type="ORF">ANN_08275</name>
</gene>
<proteinExistence type="predicted"/>
<dbReference type="Proteomes" id="UP001148838">
    <property type="component" value="Unassembled WGS sequence"/>
</dbReference>